<reference evidence="1" key="1">
    <citation type="submission" date="2015-09" db="EMBL/GenBank/DDBJ databases">
        <authorList>
            <person name="Jackson K.R."/>
            <person name="Lunt B.L."/>
            <person name="Fisher J.N.B."/>
            <person name="Gardner A.V."/>
            <person name="Bailey M.E."/>
            <person name="Deus L.M."/>
            <person name="Earl A.S."/>
            <person name="Gibby P.D."/>
            <person name="Hartmann K.A."/>
            <person name="Liu J.E."/>
            <person name="Manci A.M."/>
            <person name="Nielsen D.A."/>
            <person name="Solomon M.B."/>
            <person name="Breakwell D.P."/>
            <person name="Burnett S.H."/>
            <person name="Grose J.H."/>
        </authorList>
    </citation>
    <scope>NUCLEOTIDE SEQUENCE</scope>
    <source>
        <strain evidence="1">7805</strain>
    </source>
</reference>
<evidence type="ECO:0000313" key="1">
    <source>
        <dbReference type="EMBL" id="CUM58899.1"/>
    </source>
</evidence>
<dbReference type="EMBL" id="LO018304">
    <property type="protein sequence ID" value="CUM58899.1"/>
    <property type="molecule type" value="Genomic_DNA"/>
</dbReference>
<name>A0A1J1JBX9_PLAAG</name>
<proteinExistence type="predicted"/>
<dbReference type="AlphaFoldDB" id="A0A1J1JBX9"/>
<protein>
    <submittedName>
        <fullName evidence="1">Uncharacterized protein</fullName>
    </submittedName>
</protein>
<accession>A0A1J1JBX9</accession>
<sequence length="45" mass="4998">MSSRIPQNNLSKLADDLNLIICQVVRDAAMLSPYSTLQYSSTLII</sequence>
<gene>
    <name evidence="1" type="ORF">PLAM_0932</name>
</gene>
<organism evidence="1">
    <name type="scientific">Planktothrix agardhii</name>
    <name type="common">Oscillatoria agardhii</name>
    <dbReference type="NCBI Taxonomy" id="1160"/>
    <lineage>
        <taxon>Bacteria</taxon>
        <taxon>Bacillati</taxon>
        <taxon>Cyanobacteriota</taxon>
        <taxon>Cyanophyceae</taxon>
        <taxon>Oscillatoriophycideae</taxon>
        <taxon>Oscillatoriales</taxon>
        <taxon>Microcoleaceae</taxon>
        <taxon>Planktothrix</taxon>
    </lineage>
</organism>